<proteinExistence type="predicted"/>
<evidence type="ECO:0000313" key="2">
    <source>
        <dbReference type="Proteomes" id="UP000593573"/>
    </source>
</evidence>
<evidence type="ECO:0000313" key="1">
    <source>
        <dbReference type="EMBL" id="MBA0651273.1"/>
    </source>
</evidence>
<accession>A0A7J8ULI1</accession>
<feature type="non-terminal residue" evidence="1">
    <location>
        <position position="30"/>
    </location>
</feature>
<dbReference type="Proteomes" id="UP000593573">
    <property type="component" value="Unassembled WGS sequence"/>
</dbReference>
<dbReference type="AlphaFoldDB" id="A0A7J8ULI1"/>
<reference evidence="1 2" key="1">
    <citation type="journal article" date="2019" name="Genome Biol. Evol.">
        <title>Insights into the evolution of the New World diploid cottons (Gossypium, subgenus Houzingenia) based on genome sequencing.</title>
        <authorList>
            <person name="Grover C.E."/>
            <person name="Arick M.A. 2nd"/>
            <person name="Thrash A."/>
            <person name="Conover J.L."/>
            <person name="Sanders W.S."/>
            <person name="Peterson D.G."/>
            <person name="Frelichowski J.E."/>
            <person name="Scheffler J.A."/>
            <person name="Scheffler B.E."/>
            <person name="Wendel J.F."/>
        </authorList>
    </citation>
    <scope>NUCLEOTIDE SEQUENCE [LARGE SCALE GENOMIC DNA]</scope>
    <source>
        <strain evidence="1">57</strain>
        <tissue evidence="1">Leaf</tissue>
    </source>
</reference>
<keyword evidence="2" id="KW-1185">Reference proteome</keyword>
<gene>
    <name evidence="1" type="ORF">Goklo_018617</name>
</gene>
<name>A0A7J8ULI1_9ROSI</name>
<organism evidence="1 2">
    <name type="scientific">Gossypium klotzschianum</name>
    <dbReference type="NCBI Taxonomy" id="34286"/>
    <lineage>
        <taxon>Eukaryota</taxon>
        <taxon>Viridiplantae</taxon>
        <taxon>Streptophyta</taxon>
        <taxon>Embryophyta</taxon>
        <taxon>Tracheophyta</taxon>
        <taxon>Spermatophyta</taxon>
        <taxon>Magnoliopsida</taxon>
        <taxon>eudicotyledons</taxon>
        <taxon>Gunneridae</taxon>
        <taxon>Pentapetalae</taxon>
        <taxon>rosids</taxon>
        <taxon>malvids</taxon>
        <taxon>Malvales</taxon>
        <taxon>Malvaceae</taxon>
        <taxon>Malvoideae</taxon>
        <taxon>Gossypium</taxon>
    </lineage>
</organism>
<feature type="non-terminal residue" evidence="1">
    <location>
        <position position="1"/>
    </location>
</feature>
<comment type="caution">
    <text evidence="1">The sequence shown here is derived from an EMBL/GenBank/DDBJ whole genome shotgun (WGS) entry which is preliminary data.</text>
</comment>
<sequence>LEGVNAVQGISFEDSNFVLVRKVHQLLASI</sequence>
<dbReference type="EMBL" id="JABFAB010000006">
    <property type="protein sequence ID" value="MBA0651273.1"/>
    <property type="molecule type" value="Genomic_DNA"/>
</dbReference>
<protein>
    <submittedName>
        <fullName evidence="1">Uncharacterized protein</fullName>
    </submittedName>
</protein>